<dbReference type="OrthoDB" id="623514at2"/>
<dbReference type="EMBL" id="CP034951">
    <property type="protein sequence ID" value="QAA82133.1"/>
    <property type="molecule type" value="Genomic_DNA"/>
</dbReference>
<proteinExistence type="predicted"/>
<name>A0A410G4E8_9FLAO</name>
<evidence type="ECO:0000313" key="2">
    <source>
        <dbReference type="EMBL" id="QAA82133.1"/>
    </source>
</evidence>
<keyword evidence="1" id="KW-0732">Signal</keyword>
<evidence type="ECO:0000256" key="1">
    <source>
        <dbReference type="SAM" id="SignalP"/>
    </source>
</evidence>
<keyword evidence="3" id="KW-1185">Reference proteome</keyword>
<dbReference type="KEGG" id="aev:EI546_10545"/>
<dbReference type="AlphaFoldDB" id="A0A410G4E8"/>
<dbReference type="PANTHER" id="PTHR37841:SF1">
    <property type="entry name" value="DUF3298 DOMAIN-CONTAINING PROTEIN"/>
    <property type="match status" value="1"/>
</dbReference>
<dbReference type="Proteomes" id="UP000285517">
    <property type="component" value="Chromosome"/>
</dbReference>
<evidence type="ECO:0000313" key="3">
    <source>
        <dbReference type="Proteomes" id="UP000285517"/>
    </source>
</evidence>
<protein>
    <submittedName>
        <fullName evidence="2">WG repeat-containing protein</fullName>
    </submittedName>
</protein>
<feature type="signal peptide" evidence="1">
    <location>
        <begin position="1"/>
        <end position="29"/>
    </location>
</feature>
<dbReference type="Pfam" id="PF14903">
    <property type="entry name" value="WG_beta_rep"/>
    <property type="match status" value="7"/>
</dbReference>
<gene>
    <name evidence="2" type="ORF">EI546_10545</name>
</gene>
<sequence>MILQINIQSKLTRSLLLLYVLSCLFTACTNISGKNESNTAFDPSTQPISEKIIEAQKGVALNNPFVIAEQDPDGVFWGLRETLSSKLILGYTYQNIWEFRDGFAIVQLNGKFGLIDKTGKEIIEPAYSYPKTGMKCGFIAFEIGYGPTLIFDSTGKSLMPMVYGMTGFLPCEERVTYGHYKYGMLNFNRDTILPFKFKSAYLFPEGFCAASLADQTGYNSLYGLYDLDGNQILPHVFEYVDGFYSGRAIVKKNGKYGIIDETGKELFYTNYGRIDRFYNDYAIVYTKPENGEIKVGIIDKNGHEVVPAIYQWFERVYNFSEGMAAMAQNNKYGFVDTSGTVVVPFKYDRVESFISGIAKVWVGWRYVGYINRKGEEIISPDFEARDQANLRRYHNKYIIGLKDSIYHVFDYSGKEITSLNYERVGEFDTNDKSFLVSTNGKCGTLDSNFQVKIPIEYESLEIIFPDRIAAGKNNKIGIIDREGKVISSFIFDWIAPFQDGYKNGLALVGTAGKTGLINGYGNLIIPAEYDEIGEFSNGLAIVRKNDKYGFANPKGREIVPTIYDKIEPFNGFSAEVTLKGETYLIDGSGHRIIEEY</sequence>
<feature type="chain" id="PRO_5019076728" evidence="1">
    <location>
        <begin position="30"/>
        <end position="596"/>
    </location>
</feature>
<dbReference type="PANTHER" id="PTHR37841">
    <property type="entry name" value="GLR2918 PROTEIN"/>
    <property type="match status" value="1"/>
</dbReference>
<accession>A0A410G4E8</accession>
<dbReference type="InterPro" id="IPR032774">
    <property type="entry name" value="WG_beta_rep"/>
</dbReference>
<reference evidence="2 3" key="1">
    <citation type="submission" date="2019-01" db="EMBL/GenBank/DDBJ databases">
        <title>Complete genome sequencing of Aequorivita sp. H23M31.</title>
        <authorList>
            <person name="Bae J.-W."/>
        </authorList>
    </citation>
    <scope>NUCLEOTIDE SEQUENCE [LARGE SCALE GENOMIC DNA]</scope>
    <source>
        <strain evidence="2 3">H23M31</strain>
    </source>
</reference>
<organism evidence="2 3">
    <name type="scientific">Aequorivita ciconiae</name>
    <dbReference type="NCBI Taxonomy" id="2494375"/>
    <lineage>
        <taxon>Bacteria</taxon>
        <taxon>Pseudomonadati</taxon>
        <taxon>Bacteroidota</taxon>
        <taxon>Flavobacteriia</taxon>
        <taxon>Flavobacteriales</taxon>
        <taxon>Flavobacteriaceae</taxon>
        <taxon>Aequorivita</taxon>
    </lineage>
</organism>